<protein>
    <recommendedName>
        <fullName evidence="5">TNFR-Cys domain-containing protein</fullName>
    </recommendedName>
</protein>
<accession>A0A9Q0YF45</accession>
<evidence type="ECO:0000256" key="2">
    <source>
        <dbReference type="SAM" id="SignalP"/>
    </source>
</evidence>
<keyword evidence="1" id="KW-1133">Transmembrane helix</keyword>
<sequence>METQVHIRKRWLTCMEILVLFFFLTQTTSALSTNPDQEANWETCTFESRDFDLSLCNPGTVRNTHTLGCSPKKLCCACPISAWMDKYNNCTACKPFRDCEAEGKQVLVRGNITHDTVCGDDIRTTPVASWSVGPVMTTMRPAVESTSAIQPNQIKIQPDVTTTSSLPGADEGGRGTSVIKFGGGSAVFILVCTLLIIFFIVLVILFIYNPQIPQTLHDLFCKKKPETNINVIHMKDLEVGGEDV</sequence>
<comment type="caution">
    <text evidence="3">The sequence shown here is derived from an EMBL/GenBank/DDBJ whole genome shotgun (WGS) entry which is preliminary data.</text>
</comment>
<dbReference type="Gene3D" id="2.10.50.10">
    <property type="entry name" value="Tumor Necrosis Factor Receptor, subunit A, domain 2"/>
    <property type="match status" value="1"/>
</dbReference>
<evidence type="ECO:0000256" key="1">
    <source>
        <dbReference type="SAM" id="Phobius"/>
    </source>
</evidence>
<dbReference type="Proteomes" id="UP001152320">
    <property type="component" value="Chromosome 21"/>
</dbReference>
<keyword evidence="1" id="KW-0812">Transmembrane</keyword>
<reference evidence="3" key="1">
    <citation type="submission" date="2021-10" db="EMBL/GenBank/DDBJ databases">
        <title>Tropical sea cucumber genome reveals ecological adaptation and Cuvierian tubules defense mechanism.</title>
        <authorList>
            <person name="Chen T."/>
        </authorList>
    </citation>
    <scope>NUCLEOTIDE SEQUENCE</scope>
    <source>
        <strain evidence="3">Nanhai2018</strain>
        <tissue evidence="3">Muscle</tissue>
    </source>
</reference>
<dbReference type="OrthoDB" id="9950067at2759"/>
<dbReference type="EMBL" id="JAIZAY010000021">
    <property type="protein sequence ID" value="KAJ8021265.1"/>
    <property type="molecule type" value="Genomic_DNA"/>
</dbReference>
<proteinExistence type="predicted"/>
<feature type="transmembrane region" description="Helical" evidence="1">
    <location>
        <begin position="186"/>
        <end position="208"/>
    </location>
</feature>
<feature type="chain" id="PRO_5040427297" description="TNFR-Cys domain-containing protein" evidence="2">
    <location>
        <begin position="31"/>
        <end position="244"/>
    </location>
</feature>
<evidence type="ECO:0000313" key="3">
    <source>
        <dbReference type="EMBL" id="KAJ8021265.1"/>
    </source>
</evidence>
<evidence type="ECO:0008006" key="5">
    <source>
        <dbReference type="Google" id="ProtNLM"/>
    </source>
</evidence>
<dbReference type="AlphaFoldDB" id="A0A9Q0YF45"/>
<organism evidence="3 4">
    <name type="scientific">Holothuria leucospilota</name>
    <name type="common">Black long sea cucumber</name>
    <name type="synonym">Mertensiothuria leucospilota</name>
    <dbReference type="NCBI Taxonomy" id="206669"/>
    <lineage>
        <taxon>Eukaryota</taxon>
        <taxon>Metazoa</taxon>
        <taxon>Echinodermata</taxon>
        <taxon>Eleutherozoa</taxon>
        <taxon>Echinozoa</taxon>
        <taxon>Holothuroidea</taxon>
        <taxon>Aspidochirotacea</taxon>
        <taxon>Aspidochirotida</taxon>
        <taxon>Holothuriidae</taxon>
        <taxon>Holothuria</taxon>
    </lineage>
</organism>
<keyword evidence="1" id="KW-0472">Membrane</keyword>
<name>A0A9Q0YF45_HOLLE</name>
<gene>
    <name evidence="3" type="ORF">HOLleu_38413</name>
</gene>
<keyword evidence="2" id="KW-0732">Signal</keyword>
<feature type="signal peptide" evidence="2">
    <location>
        <begin position="1"/>
        <end position="30"/>
    </location>
</feature>
<evidence type="ECO:0000313" key="4">
    <source>
        <dbReference type="Proteomes" id="UP001152320"/>
    </source>
</evidence>
<keyword evidence="4" id="KW-1185">Reference proteome</keyword>